<dbReference type="Pfam" id="PF00034">
    <property type="entry name" value="Cytochrom_C"/>
    <property type="match status" value="1"/>
</dbReference>
<dbReference type="Pfam" id="PF00116">
    <property type="entry name" value="COX2"/>
    <property type="match status" value="1"/>
</dbReference>
<dbReference type="InterPro" id="IPR011759">
    <property type="entry name" value="Cyt_c_oxidase_su2_TM_dom"/>
</dbReference>
<feature type="transmembrane region" description="Helical" evidence="20">
    <location>
        <begin position="45"/>
        <end position="69"/>
    </location>
</feature>
<dbReference type="GO" id="GO:0004129">
    <property type="term" value="F:cytochrome-c oxidase activity"/>
    <property type="evidence" value="ECO:0007669"/>
    <property type="project" value="UniProtKB-EC"/>
</dbReference>
<feature type="region of interest" description="Disordered" evidence="19">
    <location>
        <begin position="358"/>
        <end position="442"/>
    </location>
</feature>
<comment type="caution">
    <text evidence="24">The sequence shown here is derived from an EMBL/GenBank/DDBJ whole genome shotgun (WGS) entry which is preliminary data.</text>
</comment>
<evidence type="ECO:0000256" key="6">
    <source>
        <dbReference type="ARBA" id="ARBA00022692"/>
    </source>
</evidence>
<comment type="similarity">
    <text evidence="2 17">Belongs to the cytochrome c oxidase subunit 2 family.</text>
</comment>
<dbReference type="GO" id="GO:0042773">
    <property type="term" value="P:ATP synthesis coupled electron transport"/>
    <property type="evidence" value="ECO:0007669"/>
    <property type="project" value="TreeGrafter"/>
</dbReference>
<comment type="subcellular location">
    <subcellularLocation>
        <location evidence="17">Cell membrane</location>
        <topology evidence="17">Multi-pass membrane protein</topology>
    </subcellularLocation>
    <subcellularLocation>
        <location evidence="1">Membrane</location>
        <topology evidence="1">Multi-pass membrane protein</topology>
    </subcellularLocation>
</comment>
<evidence type="ECO:0000259" key="23">
    <source>
        <dbReference type="PROSITE" id="PS51007"/>
    </source>
</evidence>
<evidence type="ECO:0000256" key="14">
    <source>
        <dbReference type="ARBA" id="ARBA00024688"/>
    </source>
</evidence>
<dbReference type="Proteomes" id="UP000315103">
    <property type="component" value="Unassembled WGS sequence"/>
</dbReference>
<feature type="domain" description="Cytochrome c" evidence="23">
    <location>
        <begin position="263"/>
        <end position="352"/>
    </location>
</feature>
<dbReference type="InterPro" id="IPR008972">
    <property type="entry name" value="Cupredoxin"/>
</dbReference>
<evidence type="ECO:0000256" key="1">
    <source>
        <dbReference type="ARBA" id="ARBA00004141"/>
    </source>
</evidence>
<dbReference type="NCBIfam" id="TIGR02866">
    <property type="entry name" value="CoxB"/>
    <property type="match status" value="1"/>
</dbReference>
<dbReference type="SUPFAM" id="SSF49503">
    <property type="entry name" value="Cupredoxins"/>
    <property type="match status" value="1"/>
</dbReference>
<keyword evidence="8" id="KW-1278">Translocase</keyword>
<evidence type="ECO:0000259" key="22">
    <source>
        <dbReference type="PROSITE" id="PS50999"/>
    </source>
</evidence>
<dbReference type="PANTHER" id="PTHR22888">
    <property type="entry name" value="CYTOCHROME C OXIDASE, SUBUNIT II"/>
    <property type="match status" value="1"/>
</dbReference>
<evidence type="ECO:0000256" key="4">
    <source>
        <dbReference type="ARBA" id="ARBA00022617"/>
    </source>
</evidence>
<evidence type="ECO:0000313" key="24">
    <source>
        <dbReference type="EMBL" id="TVT29094.1"/>
    </source>
</evidence>
<evidence type="ECO:0000256" key="5">
    <source>
        <dbReference type="ARBA" id="ARBA00022660"/>
    </source>
</evidence>
<evidence type="ECO:0000256" key="17">
    <source>
        <dbReference type="RuleBase" id="RU000456"/>
    </source>
</evidence>
<dbReference type="EC" id="7.1.1.9" evidence="18"/>
<dbReference type="GO" id="GO:0005507">
    <property type="term" value="F:copper ion binding"/>
    <property type="evidence" value="ECO:0007669"/>
    <property type="project" value="InterPro"/>
</dbReference>
<dbReference type="PROSITE" id="PS50999">
    <property type="entry name" value="COX2_TM"/>
    <property type="match status" value="1"/>
</dbReference>
<dbReference type="PROSITE" id="PS50857">
    <property type="entry name" value="COX2_CUA"/>
    <property type="match status" value="1"/>
</dbReference>
<dbReference type="InterPro" id="IPR014222">
    <property type="entry name" value="Cyt_c_oxidase_su2"/>
</dbReference>
<dbReference type="InterPro" id="IPR009056">
    <property type="entry name" value="Cyt_c-like_dom"/>
</dbReference>
<dbReference type="Gene3D" id="1.10.287.90">
    <property type="match status" value="1"/>
</dbReference>
<evidence type="ECO:0000313" key="25">
    <source>
        <dbReference type="Proteomes" id="UP000315103"/>
    </source>
</evidence>
<feature type="compositionally biased region" description="Acidic residues" evidence="19">
    <location>
        <begin position="384"/>
        <end position="442"/>
    </location>
</feature>
<organism evidence="24 25">
    <name type="scientific">Salinicoccus cyprini</name>
    <dbReference type="NCBI Taxonomy" id="2493691"/>
    <lineage>
        <taxon>Bacteria</taxon>
        <taxon>Bacillati</taxon>
        <taxon>Bacillota</taxon>
        <taxon>Bacilli</taxon>
        <taxon>Bacillales</taxon>
        <taxon>Staphylococcaceae</taxon>
        <taxon>Salinicoccus</taxon>
    </lineage>
</organism>
<gene>
    <name evidence="24" type="primary">coxB</name>
    <name evidence="24" type="ORF">FO441_02110</name>
</gene>
<keyword evidence="7 16" id="KW-0479">Metal-binding</keyword>
<dbReference type="PROSITE" id="PS51007">
    <property type="entry name" value="CYTC"/>
    <property type="match status" value="1"/>
</dbReference>
<keyword evidence="25" id="KW-1185">Reference proteome</keyword>
<feature type="domain" description="Cytochrome oxidase subunit II transmembrane region profile" evidence="22">
    <location>
        <begin position="23"/>
        <end position="121"/>
    </location>
</feature>
<comment type="cofactor">
    <cofactor evidence="18">
        <name>Cu cation</name>
        <dbReference type="ChEBI" id="CHEBI:23378"/>
    </cofactor>
    <text evidence="18">Binds a copper A center.</text>
</comment>
<keyword evidence="12 18" id="KW-0186">Copper</keyword>
<dbReference type="PROSITE" id="PS51257">
    <property type="entry name" value="PROKAR_LIPOPROTEIN"/>
    <property type="match status" value="1"/>
</dbReference>
<evidence type="ECO:0000256" key="11">
    <source>
        <dbReference type="ARBA" id="ARBA00023004"/>
    </source>
</evidence>
<evidence type="ECO:0000256" key="2">
    <source>
        <dbReference type="ARBA" id="ARBA00007866"/>
    </source>
</evidence>
<dbReference type="GO" id="GO:0016491">
    <property type="term" value="F:oxidoreductase activity"/>
    <property type="evidence" value="ECO:0007669"/>
    <property type="project" value="UniProtKB-KW"/>
</dbReference>
<dbReference type="InterPro" id="IPR045187">
    <property type="entry name" value="CcO_II"/>
</dbReference>
<evidence type="ECO:0000256" key="19">
    <source>
        <dbReference type="SAM" id="MobiDB-lite"/>
    </source>
</evidence>
<evidence type="ECO:0000256" key="8">
    <source>
        <dbReference type="ARBA" id="ARBA00022967"/>
    </source>
</evidence>
<protein>
    <recommendedName>
        <fullName evidence="18">Cytochrome c oxidase subunit 2</fullName>
        <ecNumber evidence="18">7.1.1.9</ecNumber>
    </recommendedName>
</protein>
<feature type="transmembrane region" description="Helical" evidence="20">
    <location>
        <begin position="90"/>
        <end position="115"/>
    </location>
</feature>
<dbReference type="Gene3D" id="2.60.40.420">
    <property type="entry name" value="Cupredoxins - blue copper proteins"/>
    <property type="match status" value="1"/>
</dbReference>
<keyword evidence="13 20" id="KW-0472">Membrane</keyword>
<evidence type="ECO:0000256" key="7">
    <source>
        <dbReference type="ARBA" id="ARBA00022723"/>
    </source>
</evidence>
<dbReference type="Pfam" id="PF02790">
    <property type="entry name" value="COX2_TM"/>
    <property type="match status" value="1"/>
</dbReference>
<dbReference type="InterPro" id="IPR001505">
    <property type="entry name" value="Copper_CuA"/>
</dbReference>
<dbReference type="GO" id="GO:0020037">
    <property type="term" value="F:heme binding"/>
    <property type="evidence" value="ECO:0007669"/>
    <property type="project" value="InterPro"/>
</dbReference>
<dbReference type="PANTHER" id="PTHR22888:SF10">
    <property type="entry name" value="CYTOCHROME C OXIDASE SUBUNIT 2"/>
    <property type="match status" value="1"/>
</dbReference>
<evidence type="ECO:0000256" key="12">
    <source>
        <dbReference type="ARBA" id="ARBA00023008"/>
    </source>
</evidence>
<keyword evidence="5 17" id="KW-0679">Respiratory chain</keyword>
<dbReference type="InterPro" id="IPR036909">
    <property type="entry name" value="Cyt_c-like_dom_sf"/>
</dbReference>
<keyword evidence="24" id="KW-0560">Oxidoreductase</keyword>
<keyword evidence="4 16" id="KW-0349">Heme</keyword>
<keyword evidence="9 17" id="KW-0249">Electron transport</keyword>
<name>A0A558AXW5_9STAP</name>
<accession>A0A558AXW5</accession>
<dbReference type="EMBL" id="VMSJ01000001">
    <property type="protein sequence ID" value="TVT29094.1"/>
    <property type="molecule type" value="Genomic_DNA"/>
</dbReference>
<dbReference type="SUPFAM" id="SSF81464">
    <property type="entry name" value="Cytochrome c oxidase subunit II-like, transmembrane region"/>
    <property type="match status" value="1"/>
</dbReference>
<proteinExistence type="inferred from homology"/>
<evidence type="ECO:0000256" key="15">
    <source>
        <dbReference type="ARBA" id="ARBA00047816"/>
    </source>
</evidence>
<dbReference type="GO" id="GO:0005886">
    <property type="term" value="C:plasma membrane"/>
    <property type="evidence" value="ECO:0007669"/>
    <property type="project" value="UniProtKB-SubCell"/>
</dbReference>
<dbReference type="PROSITE" id="PS00078">
    <property type="entry name" value="COX2"/>
    <property type="match status" value="1"/>
</dbReference>
<evidence type="ECO:0000256" key="20">
    <source>
        <dbReference type="SAM" id="Phobius"/>
    </source>
</evidence>
<dbReference type="InterPro" id="IPR036257">
    <property type="entry name" value="Cyt_c_oxidase_su2_TM_sf"/>
</dbReference>
<keyword evidence="10 20" id="KW-1133">Transmembrane helix</keyword>
<keyword evidence="6 17" id="KW-0812">Transmembrane</keyword>
<evidence type="ECO:0000256" key="16">
    <source>
        <dbReference type="PROSITE-ProRule" id="PRU00433"/>
    </source>
</evidence>
<dbReference type="SUPFAM" id="SSF46626">
    <property type="entry name" value="Cytochrome c"/>
    <property type="match status" value="1"/>
</dbReference>
<dbReference type="PRINTS" id="PR01166">
    <property type="entry name" value="CYCOXIDASEII"/>
</dbReference>
<evidence type="ECO:0000256" key="10">
    <source>
        <dbReference type="ARBA" id="ARBA00022989"/>
    </source>
</evidence>
<feature type="domain" description="Cytochrome oxidase subunit II copper A binding" evidence="21">
    <location>
        <begin position="132"/>
        <end position="250"/>
    </location>
</feature>
<keyword evidence="3 17" id="KW-0813">Transport</keyword>
<evidence type="ECO:0000259" key="21">
    <source>
        <dbReference type="PROSITE" id="PS50857"/>
    </source>
</evidence>
<comment type="function">
    <text evidence="14 18">Subunits I and II form the functional core of the enzyme complex. Electrons originating in cytochrome c are transferred via heme a and Cu(A) to the binuclear center formed by heme a3 and Cu(B).</text>
</comment>
<evidence type="ECO:0000256" key="9">
    <source>
        <dbReference type="ARBA" id="ARBA00022982"/>
    </source>
</evidence>
<keyword evidence="11 16" id="KW-0408">Iron</keyword>
<evidence type="ECO:0000256" key="3">
    <source>
        <dbReference type="ARBA" id="ARBA00022448"/>
    </source>
</evidence>
<sequence length="442" mass="48034">MKNRWMNAKWLGLITILAAFASGCGKNHLSTLRPAGEVGQEQFDLMLLSIIIMLFVVIAVSIVFTIAVVKSRRKNMGEDFEPKDIAGNHTLEVIWTAIPIILLIILAVPTVYLTFKQSDTEASENDAGEVNSEEVVINVTANQYWWEFEYPNVGVVTGQELVVPTDTKVYFNLQASDVKHSFWVPAAGGKMDTNVEGINSFYLTFDDEKAQDSNRLFYGKCAELCGPSHALMDFKVKTLPEDEYNQWLADMKSIEEPVQASASDAAEGQEIFNNSCIGCHAVTPTGAGAQGPNLTNFGDRELIAGYLAHSEENLINWISDPEAFKPDNKMTGAYDLTDEEIASVAAYLMELKVEEGSGDVETLRQNAEESSEEGSTESSGESEGSAEEASSEEPAAEGEESTEEASPESGEEASEEASSEPSEESASDSEESTSESDEEGGN</sequence>
<evidence type="ECO:0000256" key="18">
    <source>
        <dbReference type="RuleBase" id="RU004024"/>
    </source>
</evidence>
<dbReference type="InterPro" id="IPR002429">
    <property type="entry name" value="CcO_II-like_C"/>
</dbReference>
<evidence type="ECO:0000256" key="13">
    <source>
        <dbReference type="ARBA" id="ARBA00023136"/>
    </source>
</evidence>
<dbReference type="OrthoDB" id="9781261at2"/>
<reference evidence="24 25" key="1">
    <citation type="submission" date="2019-07" db="EMBL/GenBank/DDBJ databases">
        <title>Salinicoccus cyprini sp. nov., isolated from gastro-intestinal tract of mirror carp, Cyprinus carpio var. specularis, collected from Gobind Sagar Reservoir, Himachal Pradesh, India.</title>
        <authorList>
            <person name="Talwar C."/>
            <person name="Singh A.K."/>
            <person name="Lal R."/>
            <person name="Negi R.K."/>
        </authorList>
    </citation>
    <scope>NUCLEOTIDE SEQUENCE [LARGE SCALE GENOMIC DNA]</scope>
    <source>
        <strain evidence="24 25">CT19</strain>
    </source>
</reference>
<dbReference type="AlphaFoldDB" id="A0A558AXW5"/>
<comment type="catalytic activity">
    <reaction evidence="15 18">
        <text>4 Fe(II)-[cytochrome c] + O2 + 8 H(+)(in) = 4 Fe(III)-[cytochrome c] + 2 H2O + 4 H(+)(out)</text>
        <dbReference type="Rhea" id="RHEA:11436"/>
        <dbReference type="Rhea" id="RHEA-COMP:10350"/>
        <dbReference type="Rhea" id="RHEA-COMP:14399"/>
        <dbReference type="ChEBI" id="CHEBI:15377"/>
        <dbReference type="ChEBI" id="CHEBI:15378"/>
        <dbReference type="ChEBI" id="CHEBI:15379"/>
        <dbReference type="ChEBI" id="CHEBI:29033"/>
        <dbReference type="ChEBI" id="CHEBI:29034"/>
        <dbReference type="EC" id="7.1.1.9"/>
    </reaction>
</comment>